<evidence type="ECO:0000256" key="9">
    <source>
        <dbReference type="ARBA" id="ARBA00037922"/>
    </source>
</evidence>
<dbReference type="InterPro" id="IPR022663">
    <property type="entry name" value="DapB_C"/>
</dbReference>
<keyword evidence="6 13" id="KW-0560">Oxidoreductase</keyword>
<dbReference type="Proteomes" id="UP000054363">
    <property type="component" value="Unassembled WGS sequence"/>
</dbReference>
<dbReference type="InterPro" id="IPR000846">
    <property type="entry name" value="DapB_N"/>
</dbReference>
<dbReference type="Pfam" id="PF05173">
    <property type="entry name" value="DapB_C"/>
    <property type="match status" value="1"/>
</dbReference>
<dbReference type="PANTHER" id="PTHR20836">
    <property type="entry name" value="DIHYDRODIPICOLINATE REDUCTASE"/>
    <property type="match status" value="1"/>
</dbReference>
<dbReference type="HAMAP" id="MF_00102">
    <property type="entry name" value="DapB"/>
    <property type="match status" value="1"/>
</dbReference>
<dbReference type="GO" id="GO:0008839">
    <property type="term" value="F:4-hydroxy-tetrahydrodipicolinate reductase"/>
    <property type="evidence" value="ECO:0007669"/>
    <property type="project" value="UniProtKB-UniRule"/>
</dbReference>
<dbReference type="PANTHER" id="PTHR20836:SF0">
    <property type="entry name" value="4-HYDROXY-TETRAHYDRODIPICOLINATE REDUCTASE 1, CHLOROPLASTIC-RELATED"/>
    <property type="match status" value="1"/>
</dbReference>
<accession>A0A094IWM7</accession>
<dbReference type="Pfam" id="PF01113">
    <property type="entry name" value="DapB_N"/>
    <property type="match status" value="1"/>
</dbReference>
<dbReference type="RefSeq" id="WP_034773838.1">
    <property type="nucleotide sequence ID" value="NZ_JPER01000001.1"/>
</dbReference>
<evidence type="ECO:0000313" key="17">
    <source>
        <dbReference type="Proteomes" id="UP000054363"/>
    </source>
</evidence>
<feature type="binding site" evidence="13">
    <location>
        <position position="148"/>
    </location>
    <ligand>
        <name>(S)-2,3,4,5-tetrahydrodipicolinate</name>
        <dbReference type="ChEBI" id="CHEBI:16845"/>
    </ligand>
</feature>
<evidence type="ECO:0000259" key="14">
    <source>
        <dbReference type="Pfam" id="PF01113"/>
    </source>
</evidence>
<feature type="binding site" evidence="13">
    <location>
        <begin position="157"/>
        <end position="158"/>
    </location>
    <ligand>
        <name>(S)-2,3,4,5-tetrahydrodipicolinate</name>
        <dbReference type="ChEBI" id="CHEBI:16845"/>
    </ligand>
</feature>
<feature type="domain" description="Dihydrodipicolinate reductase N-terminal" evidence="14">
    <location>
        <begin position="2"/>
        <end position="117"/>
    </location>
</feature>
<comment type="function">
    <text evidence="13">Catalyzes the conversion of 4-hydroxy-tetrahydrodipicolinate (HTPA) to tetrahydrodipicolinate.</text>
</comment>
<comment type="caution">
    <text evidence="13">Lacks conserved residue(s) required for the propagation of feature annotation.</text>
</comment>
<dbReference type="AlphaFoldDB" id="A0A094IWM7"/>
<keyword evidence="2 13" id="KW-0963">Cytoplasm</keyword>
<dbReference type="InterPro" id="IPR036291">
    <property type="entry name" value="NAD(P)-bd_dom_sf"/>
</dbReference>
<organism evidence="16 17">
    <name type="scientific">Pseudidiomarina salinarum</name>
    <dbReference type="NCBI Taxonomy" id="435908"/>
    <lineage>
        <taxon>Bacteria</taxon>
        <taxon>Pseudomonadati</taxon>
        <taxon>Pseudomonadota</taxon>
        <taxon>Gammaproteobacteria</taxon>
        <taxon>Alteromonadales</taxon>
        <taxon>Idiomarinaceae</taxon>
        <taxon>Pseudidiomarina</taxon>
    </lineage>
</organism>
<dbReference type="GO" id="GO:0050661">
    <property type="term" value="F:NADP binding"/>
    <property type="evidence" value="ECO:0007669"/>
    <property type="project" value="UniProtKB-UniRule"/>
</dbReference>
<dbReference type="InterPro" id="IPR022664">
    <property type="entry name" value="DapB_N_CS"/>
</dbReference>
<comment type="catalytic activity">
    <reaction evidence="11 13">
        <text>(S)-2,3,4,5-tetrahydrodipicolinate + NADP(+) + H2O = (2S,4S)-4-hydroxy-2,3,4,5-tetrahydrodipicolinate + NADPH + H(+)</text>
        <dbReference type="Rhea" id="RHEA:35331"/>
        <dbReference type="ChEBI" id="CHEBI:15377"/>
        <dbReference type="ChEBI" id="CHEBI:15378"/>
        <dbReference type="ChEBI" id="CHEBI:16845"/>
        <dbReference type="ChEBI" id="CHEBI:57783"/>
        <dbReference type="ChEBI" id="CHEBI:58349"/>
        <dbReference type="ChEBI" id="CHEBI:67139"/>
        <dbReference type="EC" id="1.17.1.8"/>
    </reaction>
</comment>
<keyword evidence="4 13" id="KW-0521">NADP</keyword>
<dbReference type="SUPFAM" id="SSF51735">
    <property type="entry name" value="NAD(P)-binding Rossmann-fold domains"/>
    <property type="match status" value="1"/>
</dbReference>
<feature type="binding site" evidence="13">
    <location>
        <position position="37"/>
    </location>
    <ligand>
        <name>NAD(+)</name>
        <dbReference type="ChEBI" id="CHEBI:57540"/>
    </ligand>
</feature>
<feature type="binding site" evidence="13">
    <location>
        <begin position="91"/>
        <end position="93"/>
    </location>
    <ligand>
        <name>NAD(+)</name>
        <dbReference type="ChEBI" id="CHEBI:57540"/>
    </ligand>
</feature>
<evidence type="ECO:0000256" key="3">
    <source>
        <dbReference type="ARBA" id="ARBA00022605"/>
    </source>
</evidence>
<gene>
    <name evidence="13" type="primary">dapB</name>
    <name evidence="16" type="ORF">IDSA_02065</name>
</gene>
<comment type="catalytic activity">
    <reaction evidence="12 13">
        <text>(S)-2,3,4,5-tetrahydrodipicolinate + NAD(+) + H2O = (2S,4S)-4-hydroxy-2,3,4,5-tetrahydrodipicolinate + NADH + H(+)</text>
        <dbReference type="Rhea" id="RHEA:35323"/>
        <dbReference type="ChEBI" id="CHEBI:15377"/>
        <dbReference type="ChEBI" id="CHEBI:15378"/>
        <dbReference type="ChEBI" id="CHEBI:16845"/>
        <dbReference type="ChEBI" id="CHEBI:57540"/>
        <dbReference type="ChEBI" id="CHEBI:57945"/>
        <dbReference type="ChEBI" id="CHEBI:67139"/>
        <dbReference type="EC" id="1.17.1.8"/>
    </reaction>
</comment>
<keyword evidence="5 13" id="KW-0220">Diaminopimelate biosynthesis</keyword>
<evidence type="ECO:0000313" key="16">
    <source>
        <dbReference type="EMBL" id="KFZ31517.1"/>
    </source>
</evidence>
<feature type="active site" description="Proton donor" evidence="13">
    <location>
        <position position="151"/>
    </location>
</feature>
<dbReference type="Gene3D" id="3.40.50.720">
    <property type="entry name" value="NAD(P)-binding Rossmann-like Domain"/>
    <property type="match status" value="1"/>
</dbReference>
<protein>
    <recommendedName>
        <fullName evidence="10 13">4-hydroxy-tetrahydrodipicolinate reductase</fullName>
        <shortName evidence="13">HTPA reductase</shortName>
        <ecNumber evidence="10 13">1.17.1.8</ecNumber>
    </recommendedName>
</protein>
<keyword evidence="8 13" id="KW-0457">Lysine biosynthesis</keyword>
<dbReference type="STRING" id="435908.IDSA_02065"/>
<evidence type="ECO:0000256" key="6">
    <source>
        <dbReference type="ARBA" id="ARBA00023002"/>
    </source>
</evidence>
<comment type="subunit">
    <text evidence="13">Homotetramer.</text>
</comment>
<dbReference type="EC" id="1.17.1.8" evidence="10 13"/>
<evidence type="ECO:0000256" key="7">
    <source>
        <dbReference type="ARBA" id="ARBA00023027"/>
    </source>
</evidence>
<dbReference type="Gene3D" id="3.30.360.10">
    <property type="entry name" value="Dihydrodipicolinate Reductase, domain 2"/>
    <property type="match status" value="1"/>
</dbReference>
<dbReference type="GO" id="GO:0005829">
    <property type="term" value="C:cytosol"/>
    <property type="evidence" value="ECO:0007669"/>
    <property type="project" value="TreeGrafter"/>
</dbReference>
<evidence type="ECO:0000256" key="12">
    <source>
        <dbReference type="ARBA" id="ARBA00049396"/>
    </source>
</evidence>
<dbReference type="CDD" id="cd02274">
    <property type="entry name" value="DHDPR_N"/>
    <property type="match status" value="1"/>
</dbReference>
<dbReference type="OrthoDB" id="9790352at2"/>
<dbReference type="PIRSF" id="PIRSF000161">
    <property type="entry name" value="DHPR"/>
    <property type="match status" value="1"/>
</dbReference>
<name>A0A094IWM7_9GAMM</name>
<dbReference type="InterPro" id="IPR023940">
    <property type="entry name" value="DHDPR_bac"/>
</dbReference>
<feature type="active site" description="Proton donor/acceptor" evidence="13">
    <location>
        <position position="147"/>
    </location>
</feature>
<evidence type="ECO:0000256" key="10">
    <source>
        <dbReference type="ARBA" id="ARBA00038983"/>
    </source>
</evidence>
<evidence type="ECO:0000256" key="5">
    <source>
        <dbReference type="ARBA" id="ARBA00022915"/>
    </source>
</evidence>
<evidence type="ECO:0000256" key="1">
    <source>
        <dbReference type="ARBA" id="ARBA00006642"/>
    </source>
</evidence>
<feature type="binding site" evidence="13">
    <location>
        <begin position="8"/>
        <end position="13"/>
    </location>
    <ligand>
        <name>NAD(+)</name>
        <dbReference type="ChEBI" id="CHEBI:57540"/>
    </ligand>
</feature>
<keyword evidence="7 13" id="KW-0520">NAD</keyword>
<feature type="domain" description="Dihydrodipicolinate reductase C-terminal" evidence="15">
    <location>
        <begin position="121"/>
        <end position="254"/>
    </location>
</feature>
<comment type="pathway">
    <text evidence="9 13">Amino-acid biosynthesis; L-lysine biosynthesis via DAP pathway; (S)-tetrahydrodipicolinate from L-aspartate: step 4/4.</text>
</comment>
<comment type="similarity">
    <text evidence="1 13">Belongs to the DapB family.</text>
</comment>
<dbReference type="FunFam" id="3.30.360.10:FF:000009">
    <property type="entry name" value="4-hydroxy-tetrahydrodipicolinate reductase"/>
    <property type="match status" value="1"/>
</dbReference>
<evidence type="ECO:0000256" key="4">
    <source>
        <dbReference type="ARBA" id="ARBA00022857"/>
    </source>
</evidence>
<evidence type="ECO:0000256" key="11">
    <source>
        <dbReference type="ARBA" id="ARBA00049080"/>
    </source>
</evidence>
<dbReference type="GO" id="GO:0019877">
    <property type="term" value="P:diaminopimelate biosynthetic process"/>
    <property type="evidence" value="ECO:0007669"/>
    <property type="project" value="UniProtKB-UniRule"/>
</dbReference>
<keyword evidence="3 13" id="KW-0028">Amino-acid biosynthesis</keyword>
<evidence type="ECO:0000256" key="2">
    <source>
        <dbReference type="ARBA" id="ARBA00022490"/>
    </source>
</evidence>
<evidence type="ECO:0000256" key="8">
    <source>
        <dbReference type="ARBA" id="ARBA00023154"/>
    </source>
</evidence>
<reference evidence="16 17" key="1">
    <citation type="submission" date="2014-06" db="EMBL/GenBank/DDBJ databases">
        <title>The draft genome sequence of Idiomarina salinarum ISL-52.</title>
        <authorList>
            <person name="Du J."/>
            <person name="Shao Z."/>
        </authorList>
    </citation>
    <scope>NUCLEOTIDE SEQUENCE [LARGE SCALE GENOMIC DNA]</scope>
    <source>
        <strain evidence="16 17">ISL-52</strain>
    </source>
</reference>
<comment type="subcellular location">
    <subcellularLocation>
        <location evidence="13">Cytoplasm</location>
    </subcellularLocation>
</comment>
<dbReference type="GO" id="GO:0051287">
    <property type="term" value="F:NAD binding"/>
    <property type="evidence" value="ECO:0007669"/>
    <property type="project" value="UniProtKB-UniRule"/>
</dbReference>
<dbReference type="EMBL" id="JPER01000001">
    <property type="protein sequence ID" value="KFZ31517.1"/>
    <property type="molecule type" value="Genomic_DNA"/>
</dbReference>
<feature type="binding site" evidence="13">
    <location>
        <begin position="115"/>
        <end position="118"/>
    </location>
    <ligand>
        <name>NAD(+)</name>
        <dbReference type="ChEBI" id="CHEBI:57540"/>
    </ligand>
</feature>
<dbReference type="NCBIfam" id="TIGR00036">
    <property type="entry name" value="dapB"/>
    <property type="match status" value="1"/>
</dbReference>
<comment type="caution">
    <text evidence="13">Was originally thought to be a dihydrodipicolinate reductase (DHDPR), catalyzing the conversion of dihydrodipicolinate to tetrahydrodipicolinate. However, it was shown in E.coli that the substrate of the enzymatic reaction is not dihydrodipicolinate (DHDP) but in fact (2S,4S)-4-hydroxy-2,3,4,5-tetrahydrodipicolinic acid (HTPA), the product released by the DapA-catalyzed reaction.</text>
</comment>
<dbReference type="eggNOG" id="COG0289">
    <property type="taxonomic scope" value="Bacteria"/>
</dbReference>
<sequence>MIKIGVIGASGRMGQSLLTAAEAHPQMEPAAALVGIDSVRLGQPTSGGLTFMHTDDLIPDQVDVLIDFSLPEALVANLAAAQRLQVPIVVCTTGLTSAQQQLLEQAAATIPVLYAANTSVGVTLLQQLVQLASFALPDADIEIIEAHHQHKRDAPSGTALALGESAAAGRKQQLADVTAGLRGNGRRRPGSIGFASIRAADIVGEHSVLLAQTGERLELSHKVSDRSVFAAGALQAARWLSEQPPGRYRMADMLDLKQALKDIL</sequence>
<evidence type="ECO:0000256" key="13">
    <source>
        <dbReference type="HAMAP-Rule" id="MF_00102"/>
    </source>
</evidence>
<dbReference type="GO" id="GO:0016726">
    <property type="term" value="F:oxidoreductase activity, acting on CH or CH2 groups, NAD or NADP as acceptor"/>
    <property type="evidence" value="ECO:0007669"/>
    <property type="project" value="UniProtKB-UniRule"/>
</dbReference>
<keyword evidence="17" id="KW-1185">Reference proteome</keyword>
<dbReference type="UniPathway" id="UPA00034">
    <property type="reaction ID" value="UER00018"/>
</dbReference>
<proteinExistence type="inferred from homology"/>
<evidence type="ECO:0000259" key="15">
    <source>
        <dbReference type="Pfam" id="PF05173"/>
    </source>
</evidence>
<comment type="caution">
    <text evidence="16">The sequence shown here is derived from an EMBL/GenBank/DDBJ whole genome shotgun (WGS) entry which is preliminary data.</text>
</comment>
<dbReference type="PROSITE" id="PS01298">
    <property type="entry name" value="DAPB"/>
    <property type="match status" value="1"/>
</dbReference>
<dbReference type="SUPFAM" id="SSF55347">
    <property type="entry name" value="Glyceraldehyde-3-phosphate dehydrogenase-like, C-terminal domain"/>
    <property type="match status" value="1"/>
</dbReference>
<dbReference type="GO" id="GO:0009089">
    <property type="term" value="P:lysine biosynthetic process via diaminopimelate"/>
    <property type="evidence" value="ECO:0007669"/>
    <property type="project" value="UniProtKB-UniRule"/>
</dbReference>